<name>A0A0A2C8A3_PROMR</name>
<accession>A0A0A2C8A3</accession>
<dbReference type="GO" id="GO:0043772">
    <property type="term" value="F:acyl-phosphate glycerol-3-phosphate acyltransferase activity"/>
    <property type="evidence" value="ECO:0007669"/>
    <property type="project" value="UniProtKB-UniRule"/>
</dbReference>
<evidence type="ECO:0000256" key="9">
    <source>
        <dbReference type="ARBA" id="ARBA00023264"/>
    </source>
</evidence>
<reference evidence="12" key="1">
    <citation type="journal article" date="2014" name="Sci. Data">
        <title>Genomes of diverse isolates of the marine cyanobacterium Prochlorococcus.</title>
        <authorList>
            <person name="Biller S."/>
            <person name="Berube P."/>
            <person name="Thompson J."/>
            <person name="Kelly L."/>
            <person name="Roggensack S."/>
            <person name="Awad L."/>
            <person name="Roache-Johnson K."/>
            <person name="Ding H."/>
            <person name="Giovannoni S.J."/>
            <person name="Moore L.R."/>
            <person name="Chisholm S.W."/>
        </authorList>
    </citation>
    <scope>NUCLEOTIDE SEQUENCE [LARGE SCALE GENOMIC DNA]</scope>
    <source>
        <strain evidence="12">PAC1</strain>
    </source>
</reference>
<evidence type="ECO:0000256" key="7">
    <source>
        <dbReference type="ARBA" id="ARBA00023136"/>
    </source>
</evidence>
<keyword evidence="8 10" id="KW-0594">Phospholipid biosynthesis</keyword>
<comment type="similarity">
    <text evidence="10">Belongs to the PlsY family.</text>
</comment>
<organism evidence="11 12">
    <name type="scientific">Prochlorococcus marinus str. PAC1</name>
    <dbReference type="NCBI Taxonomy" id="59924"/>
    <lineage>
        <taxon>Bacteria</taxon>
        <taxon>Bacillati</taxon>
        <taxon>Cyanobacteriota</taxon>
        <taxon>Cyanophyceae</taxon>
        <taxon>Synechococcales</taxon>
        <taxon>Prochlorococcaceae</taxon>
        <taxon>Prochlorococcus</taxon>
    </lineage>
</organism>
<keyword evidence="6 10" id="KW-0443">Lipid metabolism</keyword>
<dbReference type="GO" id="GO:0008654">
    <property type="term" value="P:phospholipid biosynthetic process"/>
    <property type="evidence" value="ECO:0007669"/>
    <property type="project" value="UniProtKB-UniRule"/>
</dbReference>
<dbReference type="RefSeq" id="WP_036905370.1">
    <property type="nucleotide sequence ID" value="NZ_CP138967.1"/>
</dbReference>
<evidence type="ECO:0000256" key="2">
    <source>
        <dbReference type="ARBA" id="ARBA00022516"/>
    </source>
</evidence>
<evidence type="ECO:0000313" key="11">
    <source>
        <dbReference type="EMBL" id="KGG20879.1"/>
    </source>
</evidence>
<dbReference type="Pfam" id="PF02660">
    <property type="entry name" value="G3P_acyltransf"/>
    <property type="match status" value="1"/>
</dbReference>
<keyword evidence="5 10" id="KW-1133">Transmembrane helix</keyword>
<evidence type="ECO:0000313" key="12">
    <source>
        <dbReference type="Proteomes" id="UP000030392"/>
    </source>
</evidence>
<keyword evidence="2 10" id="KW-0444">Lipid biosynthesis</keyword>
<keyword evidence="3 10" id="KW-0808">Transferase</keyword>
<dbReference type="HAMAP" id="MF_01043">
    <property type="entry name" value="PlsY"/>
    <property type="match status" value="1"/>
</dbReference>
<dbReference type="NCBIfam" id="TIGR00023">
    <property type="entry name" value="glycerol-3-phosphate 1-O-acyltransferase PlsY"/>
    <property type="match status" value="1"/>
</dbReference>
<keyword evidence="9 10" id="KW-1208">Phospholipid metabolism</keyword>
<dbReference type="UniPathway" id="UPA00085"/>
<comment type="function">
    <text evidence="10">Catalyzes the transfer of an acyl group from acyl-phosphate (acyl-PO(4)) to glycerol-3-phosphate (G3P) to form lysophosphatidic acid (LPA). This enzyme utilizes acyl-phosphate as fatty acyl donor, but not acyl-CoA or acyl-ACP.</text>
</comment>
<dbReference type="EMBL" id="JNAX01000010">
    <property type="protein sequence ID" value="KGG20879.1"/>
    <property type="molecule type" value="Genomic_DNA"/>
</dbReference>
<feature type="transmembrane region" description="Helical" evidence="10">
    <location>
        <begin position="161"/>
        <end position="178"/>
    </location>
</feature>
<sequence length="198" mass="21544">MNLLILFFGYLFGSFPSGYLAGRIAKGIDIRSLGSGSTGATNVLRHIGKRAAIIVFLLDVFKGVLSILLAKYLLLNDSWQVAIGLSTLIGHIWPIWLNWKGGKAVATGLGIFLGLSWQVGLATLGVFIIMITLFRIVSLASVSASLALPLIMFLSFSGSNISLPFLIVSLLAMILVIWRHRENIVRLIRGKEPRIGQP</sequence>
<dbReference type="PANTHER" id="PTHR30309">
    <property type="entry name" value="INNER MEMBRANE PROTEIN YGIH"/>
    <property type="match status" value="1"/>
</dbReference>
<comment type="subcellular location">
    <subcellularLocation>
        <location evidence="10">Cell membrane</location>
        <topology evidence="10">Multi-pass membrane protein</topology>
    </subcellularLocation>
</comment>
<dbReference type="Proteomes" id="UP000030392">
    <property type="component" value="Unassembled WGS sequence"/>
</dbReference>
<feature type="transmembrane region" description="Helical" evidence="10">
    <location>
        <begin position="51"/>
        <end position="74"/>
    </location>
</feature>
<gene>
    <name evidence="10" type="primary">plsY</name>
    <name evidence="11" type="ORF">EV03_0816</name>
</gene>
<protein>
    <recommendedName>
        <fullName evidence="10">Glycerol-3-phosphate acyltransferase</fullName>
    </recommendedName>
    <alternativeName>
        <fullName evidence="10">Acyl-PO4 G3P acyltransferase</fullName>
    </alternativeName>
    <alternativeName>
        <fullName evidence="10">Acyl-phosphate--glycerol-3-phosphate acyltransferase</fullName>
    </alternativeName>
    <alternativeName>
        <fullName evidence="10">G3P acyltransferase</fullName>
        <shortName evidence="10">GPAT</shortName>
        <ecNumber evidence="10">2.3.1.275</ecNumber>
    </alternativeName>
    <alternativeName>
        <fullName evidence="10">Lysophosphatidic acid synthase</fullName>
        <shortName evidence="10">LPA synthase</shortName>
    </alternativeName>
</protein>
<evidence type="ECO:0000256" key="8">
    <source>
        <dbReference type="ARBA" id="ARBA00023209"/>
    </source>
</evidence>
<evidence type="ECO:0000256" key="4">
    <source>
        <dbReference type="ARBA" id="ARBA00022692"/>
    </source>
</evidence>
<keyword evidence="11" id="KW-0012">Acyltransferase</keyword>
<dbReference type="GO" id="GO:0005886">
    <property type="term" value="C:plasma membrane"/>
    <property type="evidence" value="ECO:0007669"/>
    <property type="project" value="UniProtKB-SubCell"/>
</dbReference>
<keyword evidence="4 10" id="KW-0812">Transmembrane</keyword>
<comment type="catalytic activity">
    <reaction evidence="10">
        <text>an acyl phosphate + sn-glycerol 3-phosphate = a 1-acyl-sn-glycero-3-phosphate + phosphate</text>
        <dbReference type="Rhea" id="RHEA:34075"/>
        <dbReference type="ChEBI" id="CHEBI:43474"/>
        <dbReference type="ChEBI" id="CHEBI:57597"/>
        <dbReference type="ChEBI" id="CHEBI:57970"/>
        <dbReference type="ChEBI" id="CHEBI:59918"/>
        <dbReference type="EC" id="2.3.1.275"/>
    </reaction>
</comment>
<proteinExistence type="inferred from homology"/>
<dbReference type="PANTHER" id="PTHR30309:SF0">
    <property type="entry name" value="GLYCEROL-3-PHOSPHATE ACYLTRANSFERASE-RELATED"/>
    <property type="match status" value="1"/>
</dbReference>
<evidence type="ECO:0000256" key="6">
    <source>
        <dbReference type="ARBA" id="ARBA00023098"/>
    </source>
</evidence>
<dbReference type="InterPro" id="IPR003811">
    <property type="entry name" value="G3P_acylTferase_PlsY"/>
</dbReference>
<dbReference type="SMART" id="SM01207">
    <property type="entry name" value="G3P_acyltransf"/>
    <property type="match status" value="1"/>
</dbReference>
<feature type="transmembrane region" description="Helical" evidence="10">
    <location>
        <begin position="105"/>
        <end position="129"/>
    </location>
</feature>
<comment type="caution">
    <text evidence="11">The sequence shown here is derived from an EMBL/GenBank/DDBJ whole genome shotgun (WGS) entry which is preliminary data.</text>
</comment>
<comment type="subunit">
    <text evidence="10">Probably interacts with PlsX.</text>
</comment>
<evidence type="ECO:0000256" key="10">
    <source>
        <dbReference type="HAMAP-Rule" id="MF_01043"/>
    </source>
</evidence>
<keyword evidence="1 10" id="KW-1003">Cell membrane</keyword>
<feature type="transmembrane region" description="Helical" evidence="10">
    <location>
        <begin position="81"/>
        <end position="99"/>
    </location>
</feature>
<dbReference type="EC" id="2.3.1.275" evidence="10"/>
<dbReference type="AlphaFoldDB" id="A0A0A2C8A3"/>
<comment type="pathway">
    <text evidence="10">Lipid metabolism; phospholipid metabolism.</text>
</comment>
<evidence type="ECO:0000256" key="3">
    <source>
        <dbReference type="ARBA" id="ARBA00022679"/>
    </source>
</evidence>
<evidence type="ECO:0000256" key="5">
    <source>
        <dbReference type="ARBA" id="ARBA00022989"/>
    </source>
</evidence>
<evidence type="ECO:0000256" key="1">
    <source>
        <dbReference type="ARBA" id="ARBA00022475"/>
    </source>
</evidence>
<keyword evidence="7 10" id="KW-0472">Membrane</keyword>